<evidence type="ECO:0008006" key="6">
    <source>
        <dbReference type="Google" id="ProtNLM"/>
    </source>
</evidence>
<evidence type="ECO:0000313" key="3">
    <source>
        <dbReference type="EMBL" id="KDR33423.1"/>
    </source>
</evidence>
<dbReference type="STRING" id="1071679.BG57_07795"/>
<keyword evidence="1" id="KW-0732">Signal</keyword>
<dbReference type="Proteomes" id="UP000597138">
    <property type="component" value="Unassembled WGS sequence"/>
</dbReference>
<feature type="chain" id="PRO_5001663851" description="Transporter" evidence="1">
    <location>
        <begin position="21"/>
        <end position="195"/>
    </location>
</feature>
<evidence type="ECO:0000313" key="4">
    <source>
        <dbReference type="Proteomes" id="UP000027439"/>
    </source>
</evidence>
<gene>
    <name evidence="3" type="ORF">BG57_07795</name>
    <name evidence="2" type="ORF">GCM10010985_27480</name>
</gene>
<protein>
    <recommendedName>
        <fullName evidence="6">Transporter</fullName>
    </recommendedName>
</protein>
<comment type="caution">
    <text evidence="3">The sequence shown here is derived from an EMBL/GenBank/DDBJ whole genome shotgun (WGS) entry which is preliminary data.</text>
</comment>
<dbReference type="EMBL" id="JFHE01000016">
    <property type="protein sequence ID" value="KDR33423.1"/>
    <property type="molecule type" value="Genomic_DNA"/>
</dbReference>
<reference evidence="2" key="4">
    <citation type="submission" date="2024-05" db="EMBL/GenBank/DDBJ databases">
        <authorList>
            <person name="Sun Q."/>
            <person name="Zhou Y."/>
        </authorList>
    </citation>
    <scope>NUCLEOTIDE SEQUENCE</scope>
    <source>
        <strain evidence="2">CGMCC 1.11013</strain>
    </source>
</reference>
<evidence type="ECO:0000313" key="5">
    <source>
        <dbReference type="Proteomes" id="UP000597138"/>
    </source>
</evidence>
<reference evidence="2" key="1">
    <citation type="journal article" date="2014" name="Int. J. Syst. Evol. Microbiol.">
        <title>Complete genome of a new Firmicutes species belonging to the dominant human colonic microbiota ('Ruminococcus bicirculans') reveals two chromosomes and a selective capacity to utilize plant glucans.</title>
        <authorList>
            <consortium name="NISC Comparative Sequencing Program"/>
            <person name="Wegmann U."/>
            <person name="Louis P."/>
            <person name="Goesmann A."/>
            <person name="Henrissat B."/>
            <person name="Duncan S.H."/>
            <person name="Flint H.J."/>
        </authorList>
    </citation>
    <scope>NUCLEOTIDE SEQUENCE</scope>
    <source>
        <strain evidence="2">CGMCC 1.11013</strain>
    </source>
</reference>
<proteinExistence type="predicted"/>
<dbReference type="RefSeq" id="WP_035966693.1">
    <property type="nucleotide sequence ID" value="NZ_BMEG01000004.1"/>
</dbReference>
<feature type="signal peptide" evidence="1">
    <location>
        <begin position="1"/>
        <end position="20"/>
    </location>
</feature>
<accession>A0A069NYH0</accession>
<dbReference type="eggNOG" id="ENOG50333P7">
    <property type="taxonomic scope" value="Bacteria"/>
</dbReference>
<organism evidence="3 4">
    <name type="scientific">Caballeronia grimmiae</name>
    <dbReference type="NCBI Taxonomy" id="1071679"/>
    <lineage>
        <taxon>Bacteria</taxon>
        <taxon>Pseudomonadati</taxon>
        <taxon>Pseudomonadota</taxon>
        <taxon>Betaproteobacteria</taxon>
        <taxon>Burkholderiales</taxon>
        <taxon>Burkholderiaceae</taxon>
        <taxon>Caballeronia</taxon>
    </lineage>
</organism>
<dbReference type="OrthoDB" id="8684916at2"/>
<dbReference type="EMBL" id="BMEG01000004">
    <property type="protein sequence ID" value="GGD71494.1"/>
    <property type="molecule type" value="Genomic_DNA"/>
</dbReference>
<dbReference type="Proteomes" id="UP000027439">
    <property type="component" value="Unassembled WGS sequence"/>
</dbReference>
<sequence length="195" mass="20792">MKRMSLLLLSCLAVSASVLSAEPETDMSIVRGPDSASVQGVATVTATIVGIDPATRTVTLKTKAGKVLELEVTPEARNFDQLKIGDIVTTQYRESLTLSLVDAKTALSRTEKDIEARAPKGAKPGGEIGREVTIIADVIAVDRNSKTVTLRGPRGETVNLLVEDPDRLKQLKKGNQVKAVFTEALAISVEPAKTQ</sequence>
<evidence type="ECO:0000313" key="2">
    <source>
        <dbReference type="EMBL" id="GGD71494.1"/>
    </source>
</evidence>
<dbReference type="AlphaFoldDB" id="A0A069NYH0"/>
<reference evidence="5" key="3">
    <citation type="journal article" date="2019" name="Int. J. Syst. Evol. Microbiol.">
        <title>The Global Catalogue of Microorganisms (GCM) 10K type strain sequencing project: providing services to taxonomists for standard genome sequencing and annotation.</title>
        <authorList>
            <consortium name="The Broad Institute Genomics Platform"/>
            <consortium name="The Broad Institute Genome Sequencing Center for Infectious Disease"/>
            <person name="Wu L."/>
            <person name="Ma J."/>
        </authorList>
    </citation>
    <scope>NUCLEOTIDE SEQUENCE [LARGE SCALE GENOMIC DNA]</scope>
    <source>
        <strain evidence="5">CGMCC 1.11013</strain>
    </source>
</reference>
<keyword evidence="5" id="KW-1185">Reference proteome</keyword>
<name>A0A069NYH0_9BURK</name>
<reference evidence="3 4" key="2">
    <citation type="submission" date="2014-03" db="EMBL/GenBank/DDBJ databases">
        <title>Draft Genome Sequences of Four Burkholderia Strains.</title>
        <authorList>
            <person name="Liu X.Y."/>
            <person name="Li C.X."/>
            <person name="Xu J.H."/>
        </authorList>
    </citation>
    <scope>NUCLEOTIDE SEQUENCE [LARGE SCALE GENOMIC DNA]</scope>
    <source>
        <strain evidence="3 4">R27</strain>
    </source>
</reference>
<evidence type="ECO:0000256" key="1">
    <source>
        <dbReference type="SAM" id="SignalP"/>
    </source>
</evidence>